<comment type="caution">
    <text evidence="2">The sequence shown here is derived from an EMBL/GenBank/DDBJ whole genome shotgun (WGS) entry which is preliminary data.</text>
</comment>
<dbReference type="EMBL" id="JACSPM010000007">
    <property type="protein sequence ID" value="MBD8024954.1"/>
    <property type="molecule type" value="Genomic_DNA"/>
</dbReference>
<feature type="domain" description="Aminotransferase class V" evidence="1">
    <location>
        <begin position="17"/>
        <end position="342"/>
    </location>
</feature>
<evidence type="ECO:0000313" key="3">
    <source>
        <dbReference type="Proteomes" id="UP000602532"/>
    </source>
</evidence>
<dbReference type="Proteomes" id="UP000602532">
    <property type="component" value="Unassembled WGS sequence"/>
</dbReference>
<dbReference type="InterPro" id="IPR015421">
    <property type="entry name" value="PyrdxlP-dep_Trfase_major"/>
</dbReference>
<evidence type="ECO:0000259" key="1">
    <source>
        <dbReference type="Pfam" id="PF00266"/>
    </source>
</evidence>
<organism evidence="2 3">
    <name type="scientific">Microbacterium gallinarum</name>
    <dbReference type="NCBI Taxonomy" id="2762209"/>
    <lineage>
        <taxon>Bacteria</taxon>
        <taxon>Bacillati</taxon>
        <taxon>Actinomycetota</taxon>
        <taxon>Actinomycetes</taxon>
        <taxon>Micrococcales</taxon>
        <taxon>Microbacteriaceae</taxon>
        <taxon>Microbacterium</taxon>
    </lineage>
</organism>
<accession>A0ABR8X6P5</accession>
<keyword evidence="2" id="KW-0032">Aminotransferase</keyword>
<dbReference type="PANTHER" id="PTHR43586">
    <property type="entry name" value="CYSTEINE DESULFURASE"/>
    <property type="match status" value="1"/>
</dbReference>
<protein>
    <submittedName>
        <fullName evidence="2">Aminotransferase class V-fold PLP-dependent enzyme</fullName>
    </submittedName>
</protein>
<dbReference type="InterPro" id="IPR000192">
    <property type="entry name" value="Aminotrans_V_dom"/>
</dbReference>
<dbReference type="InterPro" id="IPR015424">
    <property type="entry name" value="PyrdxlP-dep_Trfase"/>
</dbReference>
<dbReference type="SUPFAM" id="SSF53383">
    <property type="entry name" value="PLP-dependent transferases"/>
    <property type="match status" value="1"/>
</dbReference>
<dbReference type="RefSeq" id="WP_191767287.1">
    <property type="nucleotide sequence ID" value="NZ_JACSPM010000007.1"/>
</dbReference>
<dbReference type="InterPro" id="IPR015422">
    <property type="entry name" value="PyrdxlP-dep_Trfase_small"/>
</dbReference>
<name>A0ABR8X6P5_9MICO</name>
<dbReference type="Gene3D" id="3.90.1150.10">
    <property type="entry name" value="Aspartate Aminotransferase, domain 1"/>
    <property type="match status" value="1"/>
</dbReference>
<dbReference type="Gene3D" id="3.40.640.10">
    <property type="entry name" value="Type I PLP-dependent aspartate aminotransferase-like (Major domain)"/>
    <property type="match status" value="1"/>
</dbReference>
<sequence length="373" mass="39170">MTDLDTYLASFDGEPGYLDWAAFGPLSPVVRAEAQADTELLGSGRRTSIQLVNDHAREARDLVAGLIGTDASQVVLQPSTTYGLMQAIYGLAGGLMVGRGEFPSLTVAATRAAASLGSIDVQWLEPVDGYITPDLVRSSLTDDTRALAVSLIDFRTGYRADLSALRDVLGDRLLIVDAIQGFGAIDADYTAADVVCSNGYKWLRAGRGTGFAWFGERALERIAPVLSGFAGVDGGLPLDVVPAPSASAQAFSVSGIDTLAAARLATSLQELTDVGVATVEAELAERTRTVMYYADRYEVPVVTPREPERRGGIVTLAPAPQDAAPLAASLANHGLTVTVRSGLVRVSPHVGTGADTLRLFGDALAAFSSARVW</sequence>
<keyword evidence="3" id="KW-1185">Reference proteome</keyword>
<gene>
    <name evidence="2" type="ORF">H9622_15320</name>
</gene>
<keyword evidence="2" id="KW-0808">Transferase</keyword>
<dbReference type="Pfam" id="PF00266">
    <property type="entry name" value="Aminotran_5"/>
    <property type="match status" value="1"/>
</dbReference>
<evidence type="ECO:0000313" key="2">
    <source>
        <dbReference type="EMBL" id="MBD8024954.1"/>
    </source>
</evidence>
<reference evidence="2 3" key="1">
    <citation type="submission" date="2020-08" db="EMBL/GenBank/DDBJ databases">
        <title>A Genomic Blueprint of the Chicken Gut Microbiome.</title>
        <authorList>
            <person name="Gilroy R."/>
            <person name="Ravi A."/>
            <person name="Getino M."/>
            <person name="Pursley I."/>
            <person name="Horton D.L."/>
            <person name="Alikhan N.-F."/>
            <person name="Baker D."/>
            <person name="Gharbi K."/>
            <person name="Hall N."/>
            <person name="Watson M."/>
            <person name="Adriaenssens E.M."/>
            <person name="Foster-Nyarko E."/>
            <person name="Jarju S."/>
            <person name="Secka A."/>
            <person name="Antonio M."/>
            <person name="Oren A."/>
            <person name="Chaudhuri R."/>
            <person name="La Ragione R.M."/>
            <person name="Hildebrand F."/>
            <person name="Pallen M.J."/>
        </authorList>
    </citation>
    <scope>NUCLEOTIDE SEQUENCE [LARGE SCALE GENOMIC DNA]</scope>
    <source>
        <strain evidence="2 3">Sa1CUA4</strain>
    </source>
</reference>
<dbReference type="PANTHER" id="PTHR43586:SF15">
    <property type="entry name" value="BLR3095 PROTEIN"/>
    <property type="match status" value="1"/>
</dbReference>
<proteinExistence type="predicted"/>
<dbReference type="GO" id="GO:0008483">
    <property type="term" value="F:transaminase activity"/>
    <property type="evidence" value="ECO:0007669"/>
    <property type="project" value="UniProtKB-KW"/>
</dbReference>